<dbReference type="Proteomes" id="UP001501729">
    <property type="component" value="Unassembled WGS sequence"/>
</dbReference>
<keyword evidence="2" id="KW-0479">Metal-binding</keyword>
<evidence type="ECO:0000256" key="3">
    <source>
        <dbReference type="ARBA" id="ARBA00022801"/>
    </source>
</evidence>
<name>A0AAV3UI57_9EURY</name>
<sequence>MIIASIVQAKIEDVINGSLLQFNRSVIVNLIFNHRKQYILIGGAISPMADNKTKNSSEKIKSSSISSRRKFLSKSVGALTSFTAVTARIGVATAESRWTYTIREGTKDETEVYVIKSGRPGPTAYVTGGFHGNEVSGYYAADNIANWSIDQGKLIVLPRANPVAIERKTYVNNRGNLNRQFPPDKRPTTPLARAIWNSIDRHNPDTVLALHASKGILWEDEGPNGVGQAIYPTLSEGSSEDAARTAAYLNTYQIPNSLPKYYDFKRGNTLDGSRPLLLHKVSADMRIPGSLIEPTKYGTDVKQRINWHLNAVRHLLRRQGIDRTYS</sequence>
<evidence type="ECO:0000313" key="7">
    <source>
        <dbReference type="Proteomes" id="UP001501729"/>
    </source>
</evidence>
<reference evidence="6 7" key="1">
    <citation type="journal article" date="2019" name="Int. J. Syst. Evol. Microbiol.">
        <title>The Global Catalogue of Microorganisms (GCM) 10K type strain sequencing project: providing services to taxonomists for standard genome sequencing and annotation.</title>
        <authorList>
            <consortium name="The Broad Institute Genomics Platform"/>
            <consortium name="The Broad Institute Genome Sequencing Center for Infectious Disease"/>
            <person name="Wu L."/>
            <person name="Ma J."/>
        </authorList>
    </citation>
    <scope>NUCLEOTIDE SEQUENCE [LARGE SCALE GENOMIC DNA]</scope>
    <source>
        <strain evidence="6 7">JCM 17504</strain>
    </source>
</reference>
<dbReference type="InterPro" id="IPR053138">
    <property type="entry name" value="N-alpha-Ac-DABA_deacetylase"/>
</dbReference>
<proteinExistence type="predicted"/>
<evidence type="ECO:0000256" key="1">
    <source>
        <dbReference type="ARBA" id="ARBA00001947"/>
    </source>
</evidence>
<evidence type="ECO:0000259" key="5">
    <source>
        <dbReference type="Pfam" id="PF24827"/>
    </source>
</evidence>
<keyword evidence="7" id="KW-1185">Reference proteome</keyword>
<evidence type="ECO:0000256" key="4">
    <source>
        <dbReference type="ARBA" id="ARBA00022833"/>
    </source>
</evidence>
<organism evidence="6 7">
    <name type="scientific">Haladaptatus pallidirubidus</name>
    <dbReference type="NCBI Taxonomy" id="1008152"/>
    <lineage>
        <taxon>Archaea</taxon>
        <taxon>Methanobacteriati</taxon>
        <taxon>Methanobacteriota</taxon>
        <taxon>Stenosarchaea group</taxon>
        <taxon>Halobacteria</taxon>
        <taxon>Halobacteriales</taxon>
        <taxon>Haladaptataceae</taxon>
        <taxon>Haladaptatus</taxon>
    </lineage>
</organism>
<dbReference type="InterPro" id="IPR055438">
    <property type="entry name" value="AstE_AspA_cat"/>
</dbReference>
<keyword evidence="3" id="KW-0378">Hydrolase</keyword>
<dbReference type="GO" id="GO:0046872">
    <property type="term" value="F:metal ion binding"/>
    <property type="evidence" value="ECO:0007669"/>
    <property type="project" value="UniProtKB-KW"/>
</dbReference>
<dbReference type="PANTHER" id="PTHR37326:SF1">
    <property type="entry name" value="BLL3975 PROTEIN"/>
    <property type="match status" value="1"/>
</dbReference>
<dbReference type="GO" id="GO:0016788">
    <property type="term" value="F:hydrolase activity, acting on ester bonds"/>
    <property type="evidence" value="ECO:0007669"/>
    <property type="project" value="InterPro"/>
</dbReference>
<protein>
    <recommendedName>
        <fullName evidence="5">Succinylglutamate desuccinylase/Aspartoacylase catalytic domain-containing protein</fullName>
    </recommendedName>
</protein>
<dbReference type="AlphaFoldDB" id="A0AAV3UI57"/>
<comment type="cofactor">
    <cofactor evidence="1">
        <name>Zn(2+)</name>
        <dbReference type="ChEBI" id="CHEBI:29105"/>
    </cofactor>
</comment>
<dbReference type="PANTHER" id="PTHR37326">
    <property type="entry name" value="BLL3975 PROTEIN"/>
    <property type="match status" value="1"/>
</dbReference>
<feature type="domain" description="Succinylglutamate desuccinylase/Aspartoacylase catalytic" evidence="5">
    <location>
        <begin position="120"/>
        <end position="192"/>
    </location>
</feature>
<dbReference type="Pfam" id="PF24827">
    <property type="entry name" value="AstE_AspA_cat"/>
    <property type="match status" value="1"/>
</dbReference>
<accession>A0AAV3UI57</accession>
<evidence type="ECO:0000313" key="6">
    <source>
        <dbReference type="EMBL" id="GAA5051286.1"/>
    </source>
</evidence>
<dbReference type="EMBL" id="BAABKX010000008">
    <property type="protein sequence ID" value="GAA5051286.1"/>
    <property type="molecule type" value="Genomic_DNA"/>
</dbReference>
<dbReference type="Gene3D" id="3.40.630.10">
    <property type="entry name" value="Zn peptidases"/>
    <property type="match status" value="1"/>
</dbReference>
<gene>
    <name evidence="6" type="ORF">GCM10025751_26300</name>
</gene>
<dbReference type="SUPFAM" id="SSF53187">
    <property type="entry name" value="Zn-dependent exopeptidases"/>
    <property type="match status" value="1"/>
</dbReference>
<dbReference type="RefSeq" id="WP_227777639.1">
    <property type="nucleotide sequence ID" value="NZ_BAABKX010000008.1"/>
</dbReference>
<comment type="caution">
    <text evidence="6">The sequence shown here is derived from an EMBL/GenBank/DDBJ whole genome shotgun (WGS) entry which is preliminary data.</text>
</comment>
<dbReference type="GeneID" id="68616245"/>
<evidence type="ECO:0000256" key="2">
    <source>
        <dbReference type="ARBA" id="ARBA00022723"/>
    </source>
</evidence>
<keyword evidence="4" id="KW-0862">Zinc</keyword>